<evidence type="ECO:0000256" key="1">
    <source>
        <dbReference type="ARBA" id="ARBA00006806"/>
    </source>
</evidence>
<evidence type="ECO:0000256" key="3">
    <source>
        <dbReference type="RuleBase" id="RU364030"/>
    </source>
</evidence>
<dbReference type="PANTHER" id="PTHR21500:SF0">
    <property type="entry name" value="TUBULIN-SPECIFIC CHAPERONE A"/>
    <property type="match status" value="1"/>
</dbReference>
<evidence type="ECO:0000313" key="5">
    <source>
        <dbReference type="EMBL" id="KAK2073603.1"/>
    </source>
</evidence>
<keyword evidence="2 3" id="KW-0143">Chaperone</keyword>
<keyword evidence="6" id="KW-1185">Reference proteome</keyword>
<proteinExistence type="inferred from homology"/>
<evidence type="ECO:0000313" key="6">
    <source>
        <dbReference type="Proteomes" id="UP001217918"/>
    </source>
</evidence>
<dbReference type="Proteomes" id="UP001217918">
    <property type="component" value="Unassembled WGS sequence"/>
</dbReference>
<dbReference type="AlphaFoldDB" id="A0AAD9I9X5"/>
<dbReference type="InterPro" id="IPR004226">
    <property type="entry name" value="TBCA"/>
</dbReference>
<evidence type="ECO:0000256" key="4">
    <source>
        <dbReference type="SAM" id="MobiDB-lite"/>
    </source>
</evidence>
<dbReference type="GO" id="GO:0005874">
    <property type="term" value="C:microtubule"/>
    <property type="evidence" value="ECO:0007669"/>
    <property type="project" value="UniProtKB-KW"/>
</dbReference>
<comment type="subunit">
    <text evidence="3">Supercomplex made of cofactors A to E. Cofactors A and D function by capturing and stabilizing tubulin in a quasi-native conformation. Cofactor E binds to the cofactor D-tubulin complex; interaction with cofactor C then causes the release of tubulin polypeptides that are committed to the native state.</text>
</comment>
<accession>A0AAD9I9X5</accession>
<comment type="subcellular location">
    <subcellularLocation>
        <location evidence="3">Cytoplasm</location>
        <location evidence="3">Cytoskeleton</location>
    </subcellularLocation>
</comment>
<keyword evidence="3" id="KW-0963">Cytoplasm</keyword>
<protein>
    <recommendedName>
        <fullName evidence="3">Tubulin-specific chaperone A</fullName>
    </recommendedName>
</protein>
<dbReference type="PANTHER" id="PTHR21500">
    <property type="entry name" value="TUBULIN-SPECIFIC CHAPERONE A"/>
    <property type="match status" value="1"/>
</dbReference>
<dbReference type="GO" id="GO:0007023">
    <property type="term" value="P:post-chaperonin tubulin folding pathway"/>
    <property type="evidence" value="ECO:0007669"/>
    <property type="project" value="UniProtKB-UniRule"/>
</dbReference>
<dbReference type="Gene3D" id="1.20.58.90">
    <property type="match status" value="1"/>
</dbReference>
<comment type="similarity">
    <text evidence="1 3">Belongs to the TBCA family.</text>
</comment>
<dbReference type="GO" id="GO:0005829">
    <property type="term" value="C:cytosol"/>
    <property type="evidence" value="ECO:0007669"/>
    <property type="project" value="TreeGrafter"/>
</dbReference>
<dbReference type="InterPro" id="IPR036126">
    <property type="entry name" value="TBCA_sf"/>
</dbReference>
<keyword evidence="3" id="KW-0493">Microtubule</keyword>
<reference evidence="5" key="1">
    <citation type="journal article" date="2023" name="Mol. Plant Microbe Interact.">
        <title>Elucidating the Obligate Nature and Biological Capacity of an Invasive Fungal Corn Pathogen.</title>
        <authorList>
            <person name="MacCready J.S."/>
            <person name="Roggenkamp E.M."/>
            <person name="Gdanetz K."/>
            <person name="Chilvers M.I."/>
        </authorList>
    </citation>
    <scope>NUCLEOTIDE SEQUENCE</scope>
    <source>
        <strain evidence="5">PM02</strain>
    </source>
</reference>
<evidence type="ECO:0000256" key="2">
    <source>
        <dbReference type="ARBA" id="ARBA00023186"/>
    </source>
</evidence>
<gene>
    <name evidence="5" type="ORF">P8C59_007874</name>
</gene>
<dbReference type="GO" id="GO:0048487">
    <property type="term" value="F:beta-tubulin binding"/>
    <property type="evidence" value="ECO:0007669"/>
    <property type="project" value="InterPro"/>
</dbReference>
<dbReference type="GO" id="GO:0007021">
    <property type="term" value="P:tubulin complex assembly"/>
    <property type="evidence" value="ECO:0007669"/>
    <property type="project" value="UniProtKB-UniRule"/>
</dbReference>
<sequence length="122" mass="13469">MTPPSPLAINTQVVKRLLKEESSYHKELAGQQVRVKKLEDEFQAQNPDLDQNAEFLLKQERAALDETKAVFGPLRQRIASAVQKLEEQMAISESDGGAAAGELKEAKEALEEGQRAVASEHD</sequence>
<organism evidence="5 6">
    <name type="scientific">Phyllachora maydis</name>
    <dbReference type="NCBI Taxonomy" id="1825666"/>
    <lineage>
        <taxon>Eukaryota</taxon>
        <taxon>Fungi</taxon>
        <taxon>Dikarya</taxon>
        <taxon>Ascomycota</taxon>
        <taxon>Pezizomycotina</taxon>
        <taxon>Sordariomycetes</taxon>
        <taxon>Sordariomycetidae</taxon>
        <taxon>Phyllachorales</taxon>
        <taxon>Phyllachoraceae</taxon>
        <taxon>Phyllachora</taxon>
    </lineage>
</organism>
<dbReference type="SUPFAM" id="SSF46988">
    <property type="entry name" value="Tubulin chaperone cofactor A"/>
    <property type="match status" value="1"/>
</dbReference>
<feature type="compositionally biased region" description="Basic and acidic residues" evidence="4">
    <location>
        <begin position="102"/>
        <end position="122"/>
    </location>
</feature>
<name>A0AAD9I9X5_9PEZI</name>
<dbReference type="EMBL" id="JAQQPM010000007">
    <property type="protein sequence ID" value="KAK2073603.1"/>
    <property type="molecule type" value="Genomic_DNA"/>
</dbReference>
<keyword evidence="3" id="KW-0206">Cytoskeleton</keyword>
<feature type="region of interest" description="Disordered" evidence="4">
    <location>
        <begin position="92"/>
        <end position="122"/>
    </location>
</feature>
<comment type="caution">
    <text evidence="5">The sequence shown here is derived from an EMBL/GenBank/DDBJ whole genome shotgun (WGS) entry which is preliminary data.</text>
</comment>
<dbReference type="Pfam" id="PF02970">
    <property type="entry name" value="TBCA"/>
    <property type="match status" value="1"/>
</dbReference>